<name>A0A2M7D6C2_9BACT</name>
<dbReference type="AlphaFoldDB" id="A0A2M7D6C2"/>
<evidence type="ECO:0000313" key="2">
    <source>
        <dbReference type="Proteomes" id="UP000229247"/>
    </source>
</evidence>
<comment type="caution">
    <text evidence="1">The sequence shown here is derived from an EMBL/GenBank/DDBJ whole genome shotgun (WGS) entry which is preliminary data.</text>
</comment>
<dbReference type="Proteomes" id="UP000229247">
    <property type="component" value="Unassembled WGS sequence"/>
</dbReference>
<gene>
    <name evidence="1" type="ORF">COS30_01370</name>
</gene>
<feature type="non-terminal residue" evidence="1">
    <location>
        <position position="1"/>
    </location>
</feature>
<protein>
    <submittedName>
        <fullName evidence="1">Uncharacterized protein</fullName>
    </submittedName>
</protein>
<proteinExistence type="predicted"/>
<accession>A0A2M7D6C2</accession>
<organism evidence="1 2">
    <name type="scientific">Candidatus Portnoybacteria bacterium CG02_land_8_20_14_3_00_45_8</name>
    <dbReference type="NCBI Taxonomy" id="1974807"/>
    <lineage>
        <taxon>Bacteria</taxon>
        <taxon>Candidatus Portnoyibacteriota</taxon>
    </lineage>
</organism>
<reference evidence="2" key="1">
    <citation type="submission" date="2017-09" db="EMBL/GenBank/DDBJ databases">
        <title>Depth-based differentiation of microbial function through sediment-hosted aquifers and enrichment of novel symbionts in the deep terrestrial subsurface.</title>
        <authorList>
            <person name="Probst A.J."/>
            <person name="Ladd B."/>
            <person name="Jarett J.K."/>
            <person name="Geller-Mcgrath D.E."/>
            <person name="Sieber C.M.K."/>
            <person name="Emerson J.B."/>
            <person name="Anantharaman K."/>
            <person name="Thomas B.C."/>
            <person name="Malmstrom R."/>
            <person name="Stieglmeier M."/>
            <person name="Klingl A."/>
            <person name="Woyke T."/>
            <person name="Ryan C.M."/>
            <person name="Banfield J.F."/>
        </authorList>
    </citation>
    <scope>NUCLEOTIDE SEQUENCE [LARGE SCALE GENOMIC DNA]</scope>
</reference>
<evidence type="ECO:0000313" key="1">
    <source>
        <dbReference type="EMBL" id="PIV38553.1"/>
    </source>
</evidence>
<dbReference type="EMBL" id="PEUE01000034">
    <property type="protein sequence ID" value="PIV38553.1"/>
    <property type="molecule type" value="Genomic_DNA"/>
</dbReference>
<sequence length="74" mass="8935">NLERRANKIWQQKVIPPHFFPRLVAYHKIQEKRLRLQKATNQELGWKWGGMLIIVVKFSSLQDELENFNNYGRN</sequence>